<dbReference type="STRING" id="1423726.FC07_GL000608"/>
<evidence type="ECO:0000256" key="4">
    <source>
        <dbReference type="ARBA" id="ARBA00022840"/>
    </source>
</evidence>
<dbReference type="NCBIfam" id="TIGR03033">
    <property type="entry name" value="phage_rel_nuc"/>
    <property type="match status" value="1"/>
</dbReference>
<dbReference type="Pfam" id="PF09588">
    <property type="entry name" value="YqaJ"/>
    <property type="match status" value="1"/>
</dbReference>
<dbReference type="GO" id="GO:0005524">
    <property type="term" value="F:ATP binding"/>
    <property type="evidence" value="ECO:0007669"/>
    <property type="project" value="UniProtKB-KW"/>
</dbReference>
<keyword evidence="2" id="KW-0378">Hydrolase</keyword>
<evidence type="ECO:0000256" key="1">
    <source>
        <dbReference type="ARBA" id="ARBA00022741"/>
    </source>
</evidence>
<dbReference type="GO" id="GO:0004386">
    <property type="term" value="F:helicase activity"/>
    <property type="evidence" value="ECO:0007669"/>
    <property type="project" value="UniProtKB-KW"/>
</dbReference>
<evidence type="ECO:0000256" key="5">
    <source>
        <dbReference type="SAM" id="Coils"/>
    </source>
</evidence>
<reference evidence="7 8" key="1">
    <citation type="journal article" date="2015" name="Genome Announc.">
        <title>Expanding the biotechnology potential of lactobacilli through comparative genomics of 213 strains and associated genera.</title>
        <authorList>
            <person name="Sun Z."/>
            <person name="Harris H.M."/>
            <person name="McCann A."/>
            <person name="Guo C."/>
            <person name="Argimon S."/>
            <person name="Zhang W."/>
            <person name="Yang X."/>
            <person name="Jeffery I.B."/>
            <person name="Cooney J.C."/>
            <person name="Kagawa T.F."/>
            <person name="Liu W."/>
            <person name="Song Y."/>
            <person name="Salvetti E."/>
            <person name="Wrobel A."/>
            <person name="Rasinkangas P."/>
            <person name="Parkhill J."/>
            <person name="Rea M.C."/>
            <person name="O'Sullivan O."/>
            <person name="Ritari J."/>
            <person name="Douillard F.P."/>
            <person name="Paul Ross R."/>
            <person name="Yang R."/>
            <person name="Briner A.E."/>
            <person name="Felis G.E."/>
            <person name="de Vos W.M."/>
            <person name="Barrangou R."/>
            <person name="Klaenhammer T.R."/>
            <person name="Caufield P.W."/>
            <person name="Cui Y."/>
            <person name="Zhang H."/>
            <person name="O'Toole P.W."/>
        </authorList>
    </citation>
    <scope>NUCLEOTIDE SEQUENCE [LARGE SCALE GENOMIC DNA]</scope>
    <source>
        <strain evidence="7 8">DSM 20003</strain>
    </source>
</reference>
<dbReference type="GO" id="GO:0016787">
    <property type="term" value="F:hydrolase activity"/>
    <property type="evidence" value="ECO:0007669"/>
    <property type="project" value="UniProtKB-KW"/>
</dbReference>
<dbReference type="RefSeq" id="WP_057905038.1">
    <property type="nucleotide sequence ID" value="NZ_AZDA01000092.1"/>
</dbReference>
<comment type="caution">
    <text evidence="7">The sequence shown here is derived from an EMBL/GenBank/DDBJ whole genome shotgun (WGS) entry which is preliminary data.</text>
</comment>
<dbReference type="SUPFAM" id="SSF52980">
    <property type="entry name" value="Restriction endonuclease-like"/>
    <property type="match status" value="1"/>
</dbReference>
<evidence type="ECO:0000259" key="6">
    <source>
        <dbReference type="Pfam" id="PF09588"/>
    </source>
</evidence>
<keyword evidence="1" id="KW-0547">Nucleotide-binding</keyword>
<dbReference type="PATRIC" id="fig|1423726.3.peg.626"/>
<keyword evidence="5" id="KW-0175">Coiled coil</keyword>
<dbReference type="Gene3D" id="3.90.320.10">
    <property type="match status" value="1"/>
</dbReference>
<feature type="domain" description="YqaJ viral recombinase" evidence="6">
    <location>
        <begin position="15"/>
        <end position="146"/>
    </location>
</feature>
<name>A0A0R1GK02_9LACO</name>
<dbReference type="OrthoDB" id="46225at2"/>
<feature type="coiled-coil region" evidence="5">
    <location>
        <begin position="225"/>
        <end position="259"/>
    </location>
</feature>
<accession>A0A0R1GK02</accession>
<keyword evidence="8" id="KW-1185">Reference proteome</keyword>
<dbReference type="InterPro" id="IPR011604">
    <property type="entry name" value="PDDEXK-like_dom_sf"/>
</dbReference>
<dbReference type="EMBL" id="AZDA01000092">
    <property type="protein sequence ID" value="KRK34399.1"/>
    <property type="molecule type" value="Genomic_DNA"/>
</dbReference>
<dbReference type="InterPro" id="IPR051703">
    <property type="entry name" value="NF-kappa-B_Signaling_Reg"/>
</dbReference>
<evidence type="ECO:0000313" key="7">
    <source>
        <dbReference type="EMBL" id="KRK34399.1"/>
    </source>
</evidence>
<evidence type="ECO:0000256" key="3">
    <source>
        <dbReference type="ARBA" id="ARBA00022806"/>
    </source>
</evidence>
<dbReference type="PANTHER" id="PTHR46609:SF6">
    <property type="entry name" value="EXONUCLEASE, PHAGE-TYPE_RECB, C-TERMINAL DOMAIN-CONTAINING PROTEIN-RELATED"/>
    <property type="match status" value="1"/>
</dbReference>
<evidence type="ECO:0000313" key="8">
    <source>
        <dbReference type="Proteomes" id="UP000051461"/>
    </source>
</evidence>
<protein>
    <recommendedName>
        <fullName evidence="6">YqaJ viral recombinase domain-containing protein</fullName>
    </recommendedName>
</protein>
<dbReference type="PANTHER" id="PTHR46609">
    <property type="entry name" value="EXONUCLEASE, PHAGE-TYPE/RECB, C-TERMINAL DOMAIN-CONTAINING PROTEIN"/>
    <property type="match status" value="1"/>
</dbReference>
<dbReference type="AlphaFoldDB" id="A0A0R1GK02"/>
<dbReference type="Proteomes" id="UP000051461">
    <property type="component" value="Unassembled WGS sequence"/>
</dbReference>
<dbReference type="InterPro" id="IPR019080">
    <property type="entry name" value="YqaJ_viral_recombinase"/>
</dbReference>
<gene>
    <name evidence="7" type="ORF">FC07_GL000608</name>
</gene>
<evidence type="ECO:0000256" key="2">
    <source>
        <dbReference type="ARBA" id="ARBA00022801"/>
    </source>
</evidence>
<organism evidence="7 8">
    <name type="scientific">Loigolactobacillus bifermentans DSM 20003</name>
    <dbReference type="NCBI Taxonomy" id="1423726"/>
    <lineage>
        <taxon>Bacteria</taxon>
        <taxon>Bacillati</taxon>
        <taxon>Bacillota</taxon>
        <taxon>Bacilli</taxon>
        <taxon>Lactobacillales</taxon>
        <taxon>Lactobacillaceae</taxon>
        <taxon>Loigolactobacillus</taxon>
    </lineage>
</organism>
<dbReference type="InterPro" id="IPR017482">
    <property type="entry name" value="Lambda-type_endonuclease"/>
</dbReference>
<keyword evidence="3" id="KW-0347">Helicase</keyword>
<keyword evidence="4" id="KW-0067">ATP-binding</keyword>
<sequence>MKQHIIPTKEFSREEWLLSRRGGIGGSDVAAILGMSPWRSPYQVWADKTGRLPIDDTGNEFTHWGNIMEPILAREFEDATGKKVYRQNKTYCHSKYDFLRANIDRDIAGEPGFLEIKTAMEYKTSEWVEDEVPAPYLLQVQHYMNVLDRPYCYFATLIGGHRFIYKRVDRNQEVIDQVQTKLVRWWHDHIEKDVPPAVDGSDWTKQTLQLLYPDKHIEVEIPDYLEQQLKIRKKVIQQINELTDDKKRIENQVRSAMRNGDTAKLGQFKVLYRTNKRGVRTLNIKEVATYGN</sequence>
<dbReference type="InterPro" id="IPR011335">
    <property type="entry name" value="Restrct_endonuc-II-like"/>
</dbReference>
<proteinExistence type="predicted"/>